<dbReference type="Pfam" id="PF00656">
    <property type="entry name" value="Peptidase_C14"/>
    <property type="match status" value="1"/>
</dbReference>
<gene>
    <name evidence="2" type="ORF">TH5_23530</name>
</gene>
<dbReference type="AlphaFoldDB" id="A0A367U9P9"/>
<dbReference type="RefSeq" id="WP_114123859.1">
    <property type="nucleotide sequence ID" value="NZ_JPWA01000048.1"/>
</dbReference>
<sequence length="464" mass="53703">MNNIAILAGNSEYKHLNPLACCLNDVEKIYQILNLSEKYQKIHKIKNKTSSETKDKIREIIEESGKIDEILFYFTGHGYFNQDDFYYCPSDFEIKRPNETGISNDELHILIKPAKPELIVKIIDACNSGNQLIKGDAFSIKNTSYDIKNIIQIASCLSSQSSLAGIPLSFFTHHFVEATVSKSEGAVYYTDIIASLRDKFLENEFQTPHFTSQGTGREQFIDDVRKLSSIRDELINEKIETDNILENTEIDIVDQLTKIEDSIANEEKSNKFISKIFSETNEKLKFNEKITKLYSINEKEYNDYYMDNCKKFIIQIINSEKLSDNLVTARRYWEKDGNRPWETTIGAFFGDPDAREKFQLSINCSLGTVQTVITLTPKFRTLKEIRLVISTIPSIKHCYVFENITFHSLTDWDRYSEHGNVVSQRWFRLGWNEDTSLTTAEICNNLNQEILDYIEKITNKMIEN</sequence>
<organism evidence="2 3">
    <name type="scientific">Thalassospira xianhensis MCCC 1A02616</name>
    <dbReference type="NCBI Taxonomy" id="1177929"/>
    <lineage>
        <taxon>Bacteria</taxon>
        <taxon>Pseudomonadati</taxon>
        <taxon>Pseudomonadota</taxon>
        <taxon>Alphaproteobacteria</taxon>
        <taxon>Rhodospirillales</taxon>
        <taxon>Thalassospiraceae</taxon>
        <taxon>Thalassospira</taxon>
    </lineage>
</organism>
<accession>A0A367U9P9</accession>
<dbReference type="Gene3D" id="3.40.50.1460">
    <property type="match status" value="1"/>
</dbReference>
<dbReference type="GO" id="GO:0004197">
    <property type="term" value="F:cysteine-type endopeptidase activity"/>
    <property type="evidence" value="ECO:0007669"/>
    <property type="project" value="InterPro"/>
</dbReference>
<proteinExistence type="predicted"/>
<dbReference type="GO" id="GO:0006508">
    <property type="term" value="P:proteolysis"/>
    <property type="evidence" value="ECO:0007669"/>
    <property type="project" value="InterPro"/>
</dbReference>
<evidence type="ECO:0000259" key="1">
    <source>
        <dbReference type="Pfam" id="PF00656"/>
    </source>
</evidence>
<dbReference type="InterPro" id="IPR029030">
    <property type="entry name" value="Caspase-like_dom_sf"/>
</dbReference>
<dbReference type="Proteomes" id="UP000252419">
    <property type="component" value="Unassembled WGS sequence"/>
</dbReference>
<keyword evidence="3" id="KW-1185">Reference proteome</keyword>
<dbReference type="EMBL" id="JPWA01000048">
    <property type="protein sequence ID" value="RCK03762.1"/>
    <property type="molecule type" value="Genomic_DNA"/>
</dbReference>
<dbReference type="SUPFAM" id="SSF52129">
    <property type="entry name" value="Caspase-like"/>
    <property type="match status" value="1"/>
</dbReference>
<protein>
    <recommendedName>
        <fullName evidence="1">Peptidase C14 caspase domain-containing protein</fullName>
    </recommendedName>
</protein>
<reference evidence="2 3" key="1">
    <citation type="submission" date="2014-07" db="EMBL/GenBank/DDBJ databases">
        <title>Draft genome sequence of Thalassospira xianhensis P-4 (MCCC 1A02616).</title>
        <authorList>
            <person name="Lai Q."/>
            <person name="Shao Z."/>
        </authorList>
    </citation>
    <scope>NUCLEOTIDE SEQUENCE [LARGE SCALE GENOMIC DNA]</scope>
    <source>
        <strain evidence="2 3">MCCC 1A02616</strain>
    </source>
</reference>
<dbReference type="InterPro" id="IPR011600">
    <property type="entry name" value="Pept_C14_caspase"/>
</dbReference>
<name>A0A367U9P9_9PROT</name>
<evidence type="ECO:0000313" key="3">
    <source>
        <dbReference type="Proteomes" id="UP000252419"/>
    </source>
</evidence>
<feature type="domain" description="Peptidase C14 caspase" evidence="1">
    <location>
        <begin position="3"/>
        <end position="212"/>
    </location>
</feature>
<comment type="caution">
    <text evidence="2">The sequence shown here is derived from an EMBL/GenBank/DDBJ whole genome shotgun (WGS) entry which is preliminary data.</text>
</comment>
<evidence type="ECO:0000313" key="2">
    <source>
        <dbReference type="EMBL" id="RCK03762.1"/>
    </source>
</evidence>